<feature type="transmembrane region" description="Helical" evidence="15">
    <location>
        <begin position="6"/>
        <end position="24"/>
    </location>
</feature>
<evidence type="ECO:0000256" key="2">
    <source>
        <dbReference type="ARBA" id="ARBA00022475"/>
    </source>
</evidence>
<evidence type="ECO:0000256" key="6">
    <source>
        <dbReference type="ARBA" id="ARBA00022960"/>
    </source>
</evidence>
<keyword evidence="9" id="KW-0131">Cell cycle</keyword>
<evidence type="ECO:0000256" key="1">
    <source>
        <dbReference type="ARBA" id="ARBA00004377"/>
    </source>
</evidence>
<evidence type="ECO:0000256" key="7">
    <source>
        <dbReference type="ARBA" id="ARBA00022989"/>
    </source>
</evidence>
<keyword evidence="13" id="KW-0175">Coiled coil</keyword>
<gene>
    <name evidence="16" type="ORF">L3081_04635</name>
</gene>
<protein>
    <recommendedName>
        <fullName evidence="11">Z-ring associated protein G</fullName>
    </recommendedName>
    <alternativeName>
        <fullName evidence="12">Cell division protein ZapG</fullName>
    </alternativeName>
</protein>
<comment type="similarity">
    <text evidence="10">Belongs to the ZapG family.</text>
</comment>
<comment type="caution">
    <text evidence="16">The sequence shown here is derived from an EMBL/GenBank/DDBJ whole genome shotgun (WGS) entry which is preliminary data.</text>
</comment>
<evidence type="ECO:0000256" key="12">
    <source>
        <dbReference type="ARBA" id="ARBA00035727"/>
    </source>
</evidence>
<keyword evidence="17" id="KW-1185">Reference proteome</keyword>
<keyword evidence="3" id="KW-0997">Cell inner membrane</keyword>
<keyword evidence="7 15" id="KW-1133">Transmembrane helix</keyword>
<evidence type="ECO:0000256" key="11">
    <source>
        <dbReference type="ARBA" id="ARBA00035703"/>
    </source>
</evidence>
<feature type="compositionally biased region" description="Basic and acidic residues" evidence="14">
    <location>
        <begin position="142"/>
        <end position="152"/>
    </location>
</feature>
<keyword evidence="4" id="KW-0132">Cell division</keyword>
<evidence type="ECO:0000256" key="5">
    <source>
        <dbReference type="ARBA" id="ARBA00022692"/>
    </source>
</evidence>
<feature type="region of interest" description="Disordered" evidence="14">
    <location>
        <begin position="108"/>
        <end position="152"/>
    </location>
</feature>
<keyword evidence="6" id="KW-0133">Cell shape</keyword>
<evidence type="ECO:0000256" key="13">
    <source>
        <dbReference type="SAM" id="Coils"/>
    </source>
</evidence>
<name>A0ABS9X021_9GAMM</name>
<dbReference type="InterPro" id="IPR009386">
    <property type="entry name" value="ZapG-like"/>
</dbReference>
<comment type="subcellular location">
    <subcellularLocation>
        <location evidence="1">Cell inner membrane</location>
        <topology evidence="1">Single-pass membrane protein</topology>
    </subcellularLocation>
</comment>
<dbReference type="Proteomes" id="UP001139646">
    <property type="component" value="Unassembled WGS sequence"/>
</dbReference>
<sequence>MTVVSALIIFIVGAVIGFFANHFLSSSNQERRKLSEQVSKSEAALSQYKLDVADHLASSASLLEQMNSTCQTAMKQMEESTQLLQRVTTNDIDGMPFFSQETQDQLAQTAGLRHPKRIVKPEESTTQAPLDYSGEASGLFIDQKRQDTSSAN</sequence>
<keyword evidence="5 15" id="KW-0812">Transmembrane</keyword>
<keyword evidence="8 15" id="KW-0472">Membrane</keyword>
<evidence type="ECO:0000256" key="4">
    <source>
        <dbReference type="ARBA" id="ARBA00022618"/>
    </source>
</evidence>
<evidence type="ECO:0000256" key="8">
    <source>
        <dbReference type="ARBA" id="ARBA00023136"/>
    </source>
</evidence>
<evidence type="ECO:0000256" key="10">
    <source>
        <dbReference type="ARBA" id="ARBA00035657"/>
    </source>
</evidence>
<reference evidence="16" key="1">
    <citation type="submission" date="2022-01" db="EMBL/GenBank/DDBJ databases">
        <title>Colwellia maritima, isolated from seawater.</title>
        <authorList>
            <person name="Kristyanto S."/>
            <person name="Jung J."/>
            <person name="Jeon C.O."/>
        </authorList>
    </citation>
    <scope>NUCLEOTIDE SEQUENCE</scope>
    <source>
        <strain evidence="16">MSW7</strain>
    </source>
</reference>
<organism evidence="16 17">
    <name type="scientific">Colwellia maritima</name>
    <dbReference type="NCBI Taxonomy" id="2912588"/>
    <lineage>
        <taxon>Bacteria</taxon>
        <taxon>Pseudomonadati</taxon>
        <taxon>Pseudomonadota</taxon>
        <taxon>Gammaproteobacteria</taxon>
        <taxon>Alteromonadales</taxon>
        <taxon>Colwelliaceae</taxon>
        <taxon>Colwellia</taxon>
    </lineage>
</organism>
<dbReference type="PANTHER" id="PTHR39579">
    <property type="entry name" value="INNER MEMBRANE PROTEIN YHCB"/>
    <property type="match status" value="1"/>
</dbReference>
<keyword evidence="2" id="KW-1003">Cell membrane</keyword>
<evidence type="ECO:0000256" key="9">
    <source>
        <dbReference type="ARBA" id="ARBA00023306"/>
    </source>
</evidence>
<evidence type="ECO:0000256" key="15">
    <source>
        <dbReference type="SAM" id="Phobius"/>
    </source>
</evidence>
<evidence type="ECO:0000313" key="17">
    <source>
        <dbReference type="Proteomes" id="UP001139646"/>
    </source>
</evidence>
<accession>A0ABS9X021</accession>
<dbReference type="PANTHER" id="PTHR39579:SF1">
    <property type="entry name" value="INNER MEMBRANE PROTEIN YHCB"/>
    <property type="match status" value="1"/>
</dbReference>
<proteinExistence type="inferred from homology"/>
<evidence type="ECO:0000313" key="16">
    <source>
        <dbReference type="EMBL" id="MCI2282821.1"/>
    </source>
</evidence>
<dbReference type="Pfam" id="PF06295">
    <property type="entry name" value="ZapG-like"/>
    <property type="match status" value="1"/>
</dbReference>
<dbReference type="RefSeq" id="WP_242283824.1">
    <property type="nucleotide sequence ID" value="NZ_JAKKSL010000001.1"/>
</dbReference>
<dbReference type="EMBL" id="JAKKSL010000001">
    <property type="protein sequence ID" value="MCI2282821.1"/>
    <property type="molecule type" value="Genomic_DNA"/>
</dbReference>
<feature type="coiled-coil region" evidence="13">
    <location>
        <begin position="24"/>
        <end position="83"/>
    </location>
</feature>
<evidence type="ECO:0000256" key="3">
    <source>
        <dbReference type="ARBA" id="ARBA00022519"/>
    </source>
</evidence>
<evidence type="ECO:0000256" key="14">
    <source>
        <dbReference type="SAM" id="MobiDB-lite"/>
    </source>
</evidence>